<proteinExistence type="predicted"/>
<dbReference type="InterPro" id="IPR006553">
    <property type="entry name" value="Leu-rich_rpt_Cys-con_subtyp"/>
</dbReference>
<dbReference type="Gene3D" id="1.10.510.10">
    <property type="entry name" value="Transferase(Phosphotransferase) domain 1"/>
    <property type="match status" value="1"/>
</dbReference>
<feature type="region of interest" description="Disordered" evidence="9">
    <location>
        <begin position="434"/>
        <end position="470"/>
    </location>
</feature>
<keyword evidence="5 11" id="KW-0418">Kinase</keyword>
<evidence type="ECO:0000256" key="2">
    <source>
        <dbReference type="ARBA" id="ARBA00022679"/>
    </source>
</evidence>
<keyword evidence="1" id="KW-0433">Leucine-rich repeat</keyword>
<dbReference type="SMART" id="SM00367">
    <property type="entry name" value="LRR_CC"/>
    <property type="match status" value="2"/>
</dbReference>
<dbReference type="SUPFAM" id="SSF56112">
    <property type="entry name" value="Protein kinase-like (PK-like)"/>
    <property type="match status" value="1"/>
</dbReference>
<dbReference type="SMART" id="SM00220">
    <property type="entry name" value="S_TKc"/>
    <property type="match status" value="1"/>
</dbReference>
<evidence type="ECO:0000256" key="7">
    <source>
        <dbReference type="PROSITE-ProRule" id="PRU10141"/>
    </source>
</evidence>
<feature type="binding site" evidence="7">
    <location>
        <position position="198"/>
    </location>
    <ligand>
        <name>ATP</name>
        <dbReference type="ChEBI" id="CHEBI:30616"/>
    </ligand>
</feature>
<accession>A0A517T8L5</accession>
<evidence type="ECO:0000256" key="8">
    <source>
        <dbReference type="SAM" id="Coils"/>
    </source>
</evidence>
<feature type="coiled-coil region" evidence="8">
    <location>
        <begin position="521"/>
        <end position="548"/>
    </location>
</feature>
<dbReference type="PANTHER" id="PTHR43289:SF6">
    <property type="entry name" value="SERINE_THREONINE-PROTEIN KINASE NEKL-3"/>
    <property type="match status" value="1"/>
</dbReference>
<dbReference type="InterPro" id="IPR011009">
    <property type="entry name" value="Kinase-like_dom_sf"/>
</dbReference>
<dbReference type="CDD" id="cd14014">
    <property type="entry name" value="STKc_PknB_like"/>
    <property type="match status" value="1"/>
</dbReference>
<dbReference type="GO" id="GO:0004674">
    <property type="term" value="F:protein serine/threonine kinase activity"/>
    <property type="evidence" value="ECO:0007669"/>
    <property type="project" value="UniProtKB-EC"/>
</dbReference>
<dbReference type="InterPro" id="IPR005532">
    <property type="entry name" value="SUMF_dom"/>
</dbReference>
<dbReference type="InterPro" id="IPR000719">
    <property type="entry name" value="Prot_kinase_dom"/>
</dbReference>
<keyword evidence="12" id="KW-1185">Reference proteome</keyword>
<gene>
    <name evidence="11" type="primary">prkC_8</name>
    <name evidence="11" type="ORF">V22_19720</name>
</gene>
<keyword evidence="6 7" id="KW-0067">ATP-binding</keyword>
<feature type="region of interest" description="Disordered" evidence="9">
    <location>
        <begin position="569"/>
        <end position="593"/>
    </location>
</feature>
<dbReference type="InterPro" id="IPR032675">
    <property type="entry name" value="LRR_dom_sf"/>
</dbReference>
<feature type="compositionally biased region" description="Polar residues" evidence="9">
    <location>
        <begin position="440"/>
        <end position="459"/>
    </location>
</feature>
<protein>
    <submittedName>
        <fullName evidence="11">Serine/threonine-protein kinase PrkC</fullName>
        <ecNumber evidence="11">2.7.11.1</ecNumber>
    </submittedName>
</protein>
<dbReference type="SUPFAM" id="SSF56436">
    <property type="entry name" value="C-type lectin-like"/>
    <property type="match status" value="1"/>
</dbReference>
<dbReference type="GO" id="GO:0005524">
    <property type="term" value="F:ATP binding"/>
    <property type="evidence" value="ECO:0007669"/>
    <property type="project" value="UniProtKB-UniRule"/>
</dbReference>
<dbReference type="EC" id="2.7.11.1" evidence="11"/>
<dbReference type="OrthoDB" id="6111975at2"/>
<dbReference type="EMBL" id="CP036316">
    <property type="protein sequence ID" value="QDT64731.1"/>
    <property type="molecule type" value="Genomic_DNA"/>
</dbReference>
<dbReference type="Pfam" id="PF00069">
    <property type="entry name" value="Pkinase"/>
    <property type="match status" value="1"/>
</dbReference>
<dbReference type="PROSITE" id="PS00108">
    <property type="entry name" value="PROTEIN_KINASE_ST"/>
    <property type="match status" value="1"/>
</dbReference>
<evidence type="ECO:0000313" key="11">
    <source>
        <dbReference type="EMBL" id="QDT64731.1"/>
    </source>
</evidence>
<dbReference type="Gene3D" id="3.80.10.10">
    <property type="entry name" value="Ribonuclease Inhibitor"/>
    <property type="match status" value="3"/>
</dbReference>
<evidence type="ECO:0000256" key="1">
    <source>
        <dbReference type="ARBA" id="ARBA00022614"/>
    </source>
</evidence>
<dbReference type="PANTHER" id="PTHR43289">
    <property type="entry name" value="MITOGEN-ACTIVATED PROTEIN KINASE KINASE KINASE 20-RELATED"/>
    <property type="match status" value="1"/>
</dbReference>
<dbReference type="SUPFAM" id="SSF52047">
    <property type="entry name" value="RNI-like"/>
    <property type="match status" value="2"/>
</dbReference>
<name>A0A517T8L5_9PLAN</name>
<evidence type="ECO:0000256" key="9">
    <source>
        <dbReference type="SAM" id="MobiDB-lite"/>
    </source>
</evidence>
<dbReference type="Pfam" id="PF13516">
    <property type="entry name" value="LRR_6"/>
    <property type="match status" value="2"/>
</dbReference>
<keyword evidence="8" id="KW-0175">Coiled coil</keyword>
<dbReference type="SMART" id="SM00368">
    <property type="entry name" value="LRR_RI"/>
    <property type="match status" value="3"/>
</dbReference>
<dbReference type="Gene3D" id="3.90.1580.10">
    <property type="entry name" value="paralog of FGE (formylglycine-generating enzyme)"/>
    <property type="match status" value="1"/>
</dbReference>
<dbReference type="Proteomes" id="UP000319976">
    <property type="component" value="Chromosome"/>
</dbReference>
<keyword evidence="2 11" id="KW-0808">Transferase</keyword>
<keyword evidence="4 7" id="KW-0547">Nucleotide-binding</keyword>
<dbReference type="InterPro" id="IPR042095">
    <property type="entry name" value="SUMF_sf"/>
</dbReference>
<dbReference type="InterPro" id="IPR017441">
    <property type="entry name" value="Protein_kinase_ATP_BS"/>
</dbReference>
<dbReference type="Gene3D" id="3.30.200.20">
    <property type="entry name" value="Phosphorylase Kinase, domain 1"/>
    <property type="match status" value="1"/>
</dbReference>
<dbReference type="PROSITE" id="PS00107">
    <property type="entry name" value="PROTEIN_KINASE_ATP"/>
    <property type="match status" value="1"/>
</dbReference>
<evidence type="ECO:0000256" key="5">
    <source>
        <dbReference type="ARBA" id="ARBA00022777"/>
    </source>
</evidence>
<reference evidence="11 12" key="1">
    <citation type="submission" date="2019-02" db="EMBL/GenBank/DDBJ databases">
        <title>Deep-cultivation of Planctomycetes and their phenomic and genomic characterization uncovers novel biology.</title>
        <authorList>
            <person name="Wiegand S."/>
            <person name="Jogler M."/>
            <person name="Boedeker C."/>
            <person name="Pinto D."/>
            <person name="Vollmers J."/>
            <person name="Rivas-Marin E."/>
            <person name="Kohn T."/>
            <person name="Peeters S.H."/>
            <person name="Heuer A."/>
            <person name="Rast P."/>
            <person name="Oberbeckmann S."/>
            <person name="Bunk B."/>
            <person name="Jeske O."/>
            <person name="Meyerdierks A."/>
            <person name="Storesund J.E."/>
            <person name="Kallscheuer N."/>
            <person name="Luecker S."/>
            <person name="Lage O.M."/>
            <person name="Pohl T."/>
            <person name="Merkel B.J."/>
            <person name="Hornburger P."/>
            <person name="Mueller R.-W."/>
            <person name="Bruemmer F."/>
            <person name="Labrenz M."/>
            <person name="Spormann A.M."/>
            <person name="Op den Camp H."/>
            <person name="Overmann J."/>
            <person name="Amann R."/>
            <person name="Jetten M.S.M."/>
            <person name="Mascher T."/>
            <person name="Medema M.H."/>
            <person name="Devos D.P."/>
            <person name="Kaster A.-K."/>
            <person name="Ovreas L."/>
            <person name="Rohde M."/>
            <person name="Galperin M.Y."/>
            <person name="Jogler C."/>
        </authorList>
    </citation>
    <scope>NUCLEOTIDE SEQUENCE [LARGE SCALE GENOMIC DNA]</scope>
    <source>
        <strain evidence="11 12">V22</strain>
    </source>
</reference>
<dbReference type="PROSITE" id="PS50011">
    <property type="entry name" value="PROTEIN_KINASE_DOM"/>
    <property type="match status" value="1"/>
</dbReference>
<evidence type="ECO:0000259" key="10">
    <source>
        <dbReference type="PROSITE" id="PS50011"/>
    </source>
</evidence>
<evidence type="ECO:0000256" key="6">
    <source>
        <dbReference type="ARBA" id="ARBA00022840"/>
    </source>
</evidence>
<organism evidence="11 12">
    <name type="scientific">Calycomorphotria hydatis</name>
    <dbReference type="NCBI Taxonomy" id="2528027"/>
    <lineage>
        <taxon>Bacteria</taxon>
        <taxon>Pseudomonadati</taxon>
        <taxon>Planctomycetota</taxon>
        <taxon>Planctomycetia</taxon>
        <taxon>Planctomycetales</taxon>
        <taxon>Planctomycetaceae</taxon>
        <taxon>Calycomorphotria</taxon>
    </lineage>
</organism>
<dbReference type="InterPro" id="IPR016187">
    <property type="entry name" value="CTDL_fold"/>
</dbReference>
<sequence>MLVRLVSHNAQCQLILESRRTHQSPLINLKERNRVDSPLETSHDVRLYHISDGEDLSVDSPDNLEETHLQSLKQVLQQYQSLIDSGEAVDREEFLRSYPHLEDQLRQHFKNTADAPDRSRSVLEDDPATNEKSPQPPTASLGEANVETVAPKSSIKGQKASIKQQFGRYRILKVLGSGAMGDVFLAEDSQLLRNVALKVPKFDQEEEQDLVARFHREAQAAATLQHANICPVYDVGVIDNSHYMTMAYIEGRPLSAYLAQGKLQPSKSVAKLIRKLAITLEEAHSHQVIHRDLKPANIMVNTKGEPIVMDFGLASLVSSHDTSRITKSGEILGSPAYMSPEQVDADPNKIGPGCDIYSLGIILYQMLTGNTPFRGPLLAVLSAIATQSPQPPSQLNPKVDLGLEEICLKMISKSAADRHQSMQEVANDLTSWLKGKYQPTGPTATPKATSQDENTTSLAESAPTDSERERDKLARMLEQEISQSNHAALIRMVQTCLKQHDYDQALIIRDQLPTKRLSQKLQTLFQRAEKQSQRVHQLEAEITKFENAHNYPAMLEKIDELLALKPGHRRAKALREEHRQSRSSKKRKSDLGKINKDKPVYGWLEPMPLLVMSGIAVLLLVAAGSVYYANYASTGETPPESATNPLVAPAVADSQVTVHGSAQDFSSIIADLRKLPNWELIKKDPHRVAAERVLDLGGSITISSDNVNGVSKRADLPQTRFALRQIHLRHCKEITPQDMQLLGSLGTVQSMMLQGSDITDLHISQFHNWDSTNALNLGLTKVTDIGIDAIPTSARLRDISLAHTPTTGRVCSSLKKHTSLREVRFGGIVLDDPSLSELASMTSLHRIICNDAKISDPQQLSQLATLPNLCLLDLRGTSLNSEITAPALSQLKTVRCLNLTNTDISPAMCTVLNRNLPGCRILHSSQKTSGSDQRIAEWALANNFGVLLETAGGSVKQIPDKQFVLSRIQGDLRDFPAGGILRDMGEIQHLQILRLPRCSSCNDLAKTISKLTTLYELDLSYSDITAVGARRLAPLKQLERLLLVKCSHEPDGMLAALPVFPYLHQLNLSNCGLTEKGVRHLGNYNGITLLDLKENAQLESEAIQHLVGLTHLRFLILSDCPINDDAIAYFKQMPQLRTLKLYRTNITPQGAAAIQAALPHCVVLHESLDETPWTFAETESEVTSKSQSDLDAPPPAVAPFDAAQAKAHQQAWANHLDIPVEYENSIGMKLRLIPPGTFMMGSTPEEINAAIEAYQLFHDAGGRAIDRIRSESPLHKVRLTKPFYIGVTEVTQSQYEKIMKSNPSSFSVNGSHRKMVTGLDTQRFPVESVDWKDAAKFCEILSKMEGVKTYYSFEAKTVSLGNGDGYRLPTEAEWEFACRSGTTTRFHSGDTEKDLLTVGWFKSDGTNNNRTHQVGELEANAFGLFDMHGNVWEWTQDSCFWEWMQSRGKLFPSFYEQFSENAATDPYSPFHEDEETIFRGGAWYVRDFECRSSLRYAQRLWQSSGSIGFRVVLPVDSLVSGSQR</sequence>
<feature type="region of interest" description="Disordered" evidence="9">
    <location>
        <begin position="110"/>
        <end position="143"/>
    </location>
</feature>
<dbReference type="Pfam" id="PF03781">
    <property type="entry name" value="FGE-sulfatase"/>
    <property type="match status" value="1"/>
</dbReference>
<evidence type="ECO:0000313" key="12">
    <source>
        <dbReference type="Proteomes" id="UP000319976"/>
    </source>
</evidence>
<dbReference type="InterPro" id="IPR001611">
    <property type="entry name" value="Leu-rich_rpt"/>
</dbReference>
<dbReference type="InterPro" id="IPR008271">
    <property type="entry name" value="Ser/Thr_kinase_AS"/>
</dbReference>
<feature type="domain" description="Protein kinase" evidence="10">
    <location>
        <begin position="169"/>
        <end position="433"/>
    </location>
</feature>
<dbReference type="KEGG" id="chya:V22_19720"/>
<keyword evidence="3" id="KW-0677">Repeat</keyword>
<evidence type="ECO:0000256" key="4">
    <source>
        <dbReference type="ARBA" id="ARBA00022741"/>
    </source>
</evidence>
<evidence type="ECO:0000256" key="3">
    <source>
        <dbReference type="ARBA" id="ARBA00022737"/>
    </source>
</evidence>